<dbReference type="SUPFAM" id="SSF102588">
    <property type="entry name" value="LmbE-like"/>
    <property type="match status" value="1"/>
</dbReference>
<dbReference type="Gene3D" id="3.40.50.10320">
    <property type="entry name" value="LmbE-like"/>
    <property type="match status" value="1"/>
</dbReference>
<sequence length="264" mass="29975">MPRAFPFVKPGARVRVLSPHLDDAALSCGGTLYRLRREGHPVEVITVFAGDPVFPLSPFARALHERWGGGEEAMAMRRAEDREALSLLQATPIHWPFPDTLYRRDAHGQPLCQDREDLFRSPHPDEAIWIVRIQEALSALSWEEGDLLLAPLALGGHVDHRLVRMAVEGWRQPGILRGFYEDFPYAEWEGFSGLPEASSHRVELTDEDLEVRAKAIRAYRSQWPIFFATEAEILERIRAYALRAGGDVPAERFWFPAGLPSFDR</sequence>
<dbReference type="InterPro" id="IPR003737">
    <property type="entry name" value="GlcNAc_PI_deacetylase-related"/>
</dbReference>
<dbReference type="AlphaFoldDB" id="A0A2H5Y5A5"/>
<gene>
    <name evidence="1" type="primary">btrD</name>
    <name evidence="1" type="ORF">HRbin22_00874</name>
</gene>
<reference evidence="2" key="1">
    <citation type="submission" date="2017-09" db="EMBL/GenBank/DDBJ databases">
        <title>Metaegenomics of thermophilic ammonia-oxidizing enrichment culture.</title>
        <authorList>
            <person name="Kato S."/>
            <person name="Suzuki K."/>
        </authorList>
    </citation>
    <scope>NUCLEOTIDE SEQUENCE [LARGE SCALE GENOMIC DNA]</scope>
</reference>
<dbReference type="PANTHER" id="PTHR12993:SF29">
    <property type="entry name" value="BLR3841 PROTEIN"/>
    <property type="match status" value="1"/>
</dbReference>
<dbReference type="EC" id="3.5.1.112" evidence="1"/>
<dbReference type="GO" id="GO:0016811">
    <property type="term" value="F:hydrolase activity, acting on carbon-nitrogen (but not peptide) bonds, in linear amides"/>
    <property type="evidence" value="ECO:0007669"/>
    <property type="project" value="TreeGrafter"/>
</dbReference>
<keyword evidence="1" id="KW-0378">Hydrolase</keyword>
<protein>
    <submittedName>
        <fullName evidence="1">2'-N-acetylparomamine deacetylase</fullName>
        <ecNumber evidence="1">3.5.1.112</ecNumber>
    </submittedName>
</protein>
<dbReference type="Pfam" id="PF02585">
    <property type="entry name" value="PIG-L"/>
    <property type="match status" value="1"/>
</dbReference>
<organism evidence="1 2">
    <name type="scientific">Candidatus Thermoflexus japonica</name>
    <dbReference type="NCBI Taxonomy" id="2035417"/>
    <lineage>
        <taxon>Bacteria</taxon>
        <taxon>Bacillati</taxon>
        <taxon>Chloroflexota</taxon>
        <taxon>Thermoflexia</taxon>
        <taxon>Thermoflexales</taxon>
        <taxon>Thermoflexaceae</taxon>
        <taxon>Thermoflexus</taxon>
    </lineage>
</organism>
<evidence type="ECO:0000313" key="1">
    <source>
        <dbReference type="EMBL" id="GBD08633.1"/>
    </source>
</evidence>
<dbReference type="EMBL" id="BEHY01000014">
    <property type="protein sequence ID" value="GBD08633.1"/>
    <property type="molecule type" value="Genomic_DNA"/>
</dbReference>
<dbReference type="Proteomes" id="UP000236642">
    <property type="component" value="Unassembled WGS sequence"/>
</dbReference>
<name>A0A2H5Y5A5_9CHLR</name>
<comment type="caution">
    <text evidence="1">The sequence shown here is derived from an EMBL/GenBank/DDBJ whole genome shotgun (WGS) entry which is preliminary data.</text>
</comment>
<accession>A0A2H5Y5A5</accession>
<proteinExistence type="predicted"/>
<dbReference type="PANTHER" id="PTHR12993">
    <property type="entry name" value="N-ACETYLGLUCOSAMINYL-PHOSPHATIDYLINOSITOL DE-N-ACETYLASE-RELATED"/>
    <property type="match status" value="1"/>
</dbReference>
<dbReference type="InterPro" id="IPR024078">
    <property type="entry name" value="LmbE-like_dom_sf"/>
</dbReference>
<evidence type="ECO:0000313" key="2">
    <source>
        <dbReference type="Proteomes" id="UP000236642"/>
    </source>
</evidence>